<evidence type="ECO:0000256" key="1">
    <source>
        <dbReference type="SAM" id="MobiDB-lite"/>
    </source>
</evidence>
<gene>
    <name evidence="2" type="ORF">TRUGW13939_04008</name>
</gene>
<dbReference type="Gene3D" id="3.20.20.70">
    <property type="entry name" value="Aldolase class I"/>
    <property type="match status" value="1"/>
</dbReference>
<dbReference type="GO" id="GO:0003959">
    <property type="term" value="F:NADPH dehydrogenase activity"/>
    <property type="evidence" value="ECO:0007669"/>
    <property type="project" value="InterPro"/>
</dbReference>
<dbReference type="Proteomes" id="UP000509510">
    <property type="component" value="Chromosome II"/>
</dbReference>
<dbReference type="PANTHER" id="PTHR43303">
    <property type="entry name" value="NADPH DEHYDROGENASE C23G7.10C-RELATED"/>
    <property type="match status" value="1"/>
</dbReference>
<reference evidence="3" key="1">
    <citation type="submission" date="2020-06" db="EMBL/GenBank/DDBJ databases">
        <title>A chromosome-scale genome assembly of Talaromyces rugulosus W13939.</title>
        <authorList>
            <person name="Wang B."/>
            <person name="Guo L."/>
            <person name="Ye K."/>
            <person name="Wang L."/>
        </authorList>
    </citation>
    <scope>NUCLEOTIDE SEQUENCE [LARGE SCALE GENOMIC DNA]</scope>
    <source>
        <strain evidence="3">W13939</strain>
    </source>
</reference>
<dbReference type="GO" id="GO:0050661">
    <property type="term" value="F:NADP binding"/>
    <property type="evidence" value="ECO:0007669"/>
    <property type="project" value="InterPro"/>
</dbReference>
<evidence type="ECO:0008006" key="4">
    <source>
        <dbReference type="Google" id="ProtNLM"/>
    </source>
</evidence>
<dbReference type="InterPro" id="IPR044152">
    <property type="entry name" value="YqjM-like"/>
</dbReference>
<dbReference type="EMBL" id="CP055899">
    <property type="protein sequence ID" value="QKX56900.1"/>
    <property type="molecule type" value="Genomic_DNA"/>
</dbReference>
<evidence type="ECO:0000313" key="2">
    <source>
        <dbReference type="EMBL" id="QKX56900.1"/>
    </source>
</evidence>
<evidence type="ECO:0000313" key="3">
    <source>
        <dbReference type="Proteomes" id="UP000509510"/>
    </source>
</evidence>
<name>A0A7H8QSF2_TALRU</name>
<dbReference type="AlphaFoldDB" id="A0A7H8QSF2"/>
<dbReference type="RefSeq" id="XP_035343078.1">
    <property type="nucleotide sequence ID" value="XM_035487185.1"/>
</dbReference>
<dbReference type="KEGG" id="trg:TRUGW13939_04008"/>
<dbReference type="PANTHER" id="PTHR43303:SF2">
    <property type="entry name" value="INDOLEAMINE 2,3-DIOXYGENASE PYRROLE 2,3-DIOXYGENASE (AFU_ORTHOLOGUE AFUA_5G01450"/>
    <property type="match status" value="1"/>
</dbReference>
<dbReference type="GO" id="GO:0010181">
    <property type="term" value="F:FMN binding"/>
    <property type="evidence" value="ECO:0007669"/>
    <property type="project" value="InterPro"/>
</dbReference>
<accession>A0A7H8QSF2</accession>
<protein>
    <recommendedName>
        <fullName evidence="4">NADH:flavin oxidoreductase/NADH oxidase N-terminal domain-containing protein</fullName>
    </recommendedName>
</protein>
<dbReference type="OrthoDB" id="72788at2759"/>
<proteinExistence type="predicted"/>
<organism evidence="2 3">
    <name type="scientific">Talaromyces rugulosus</name>
    <name type="common">Penicillium rugulosum</name>
    <dbReference type="NCBI Taxonomy" id="121627"/>
    <lineage>
        <taxon>Eukaryota</taxon>
        <taxon>Fungi</taxon>
        <taxon>Dikarya</taxon>
        <taxon>Ascomycota</taxon>
        <taxon>Pezizomycotina</taxon>
        <taxon>Eurotiomycetes</taxon>
        <taxon>Eurotiomycetidae</taxon>
        <taxon>Eurotiales</taxon>
        <taxon>Trichocomaceae</taxon>
        <taxon>Talaromyces</taxon>
        <taxon>Talaromyces sect. Islandici</taxon>
    </lineage>
</organism>
<sequence>MEDTDLDKKLGSWDVDSTIKFARELPALGVDLLDVSSDENNPGQYLDGANTKDYNVNIAGRIRDDIRVNNLELLIGVVGMITTAEQAGDIVEQGGNQPKKDPDAEGEATKQVTHVKSNRQAMEDSVFVARPFLREPDWVFKVASKLGVDVWRPN</sequence>
<keyword evidence="3" id="KW-1185">Reference proteome</keyword>
<dbReference type="SUPFAM" id="SSF51395">
    <property type="entry name" value="FMN-linked oxidoreductases"/>
    <property type="match status" value="1"/>
</dbReference>
<dbReference type="InterPro" id="IPR013785">
    <property type="entry name" value="Aldolase_TIM"/>
</dbReference>
<feature type="region of interest" description="Disordered" evidence="1">
    <location>
        <begin position="88"/>
        <end position="117"/>
    </location>
</feature>
<dbReference type="GeneID" id="55991510"/>